<comment type="caution">
    <text evidence="1">The sequence shown here is derived from an EMBL/GenBank/DDBJ whole genome shotgun (WGS) entry which is preliminary data.</text>
</comment>
<dbReference type="AlphaFoldDB" id="A0A6G0WVQ8"/>
<dbReference type="Proteomes" id="UP000481153">
    <property type="component" value="Unassembled WGS sequence"/>
</dbReference>
<accession>A0A6G0WVQ8</accession>
<evidence type="ECO:0000313" key="2">
    <source>
        <dbReference type="Proteomes" id="UP000481153"/>
    </source>
</evidence>
<dbReference type="VEuPathDB" id="FungiDB:AeMF1_002750"/>
<reference evidence="1 2" key="1">
    <citation type="submission" date="2019-07" db="EMBL/GenBank/DDBJ databases">
        <title>Genomics analysis of Aphanomyces spp. identifies a new class of oomycete effector associated with host adaptation.</title>
        <authorList>
            <person name="Gaulin E."/>
        </authorList>
    </citation>
    <scope>NUCLEOTIDE SEQUENCE [LARGE SCALE GENOMIC DNA]</scope>
    <source>
        <strain evidence="1 2">ATCC 201684</strain>
    </source>
</reference>
<protein>
    <submittedName>
        <fullName evidence="1">Uncharacterized protein</fullName>
    </submittedName>
</protein>
<organism evidence="1 2">
    <name type="scientific">Aphanomyces euteiches</name>
    <dbReference type="NCBI Taxonomy" id="100861"/>
    <lineage>
        <taxon>Eukaryota</taxon>
        <taxon>Sar</taxon>
        <taxon>Stramenopiles</taxon>
        <taxon>Oomycota</taxon>
        <taxon>Saprolegniomycetes</taxon>
        <taxon>Saprolegniales</taxon>
        <taxon>Verrucalvaceae</taxon>
        <taxon>Aphanomyces</taxon>
    </lineage>
</organism>
<sequence>MWLLWFLGDPKKTAESRRPYRTVDRKEFHDKQSTFRWGAINQIMTKLTDLTLRHELVPSVDALGQLVEHALAAVFEMAMHSFIQECGPDCTLTEESLCEEAAEWIVVAEIIADELEEESMDTFASIAMNEESHFPSLSIRELWPLWHIGDSDCTPYRFFVADISSQRTFNESKRVMEALSEVAVEEGFVSCANELACMRRPALMSIFEKIFLIFKNQFLPHCGRRIHPDLKCAGLSNKLMTRSIWKRHPKRDT</sequence>
<name>A0A6G0WVQ8_9STRA</name>
<evidence type="ECO:0000313" key="1">
    <source>
        <dbReference type="EMBL" id="KAF0731623.1"/>
    </source>
</evidence>
<proteinExistence type="predicted"/>
<keyword evidence="2" id="KW-1185">Reference proteome</keyword>
<dbReference type="EMBL" id="VJMJ01000141">
    <property type="protein sequence ID" value="KAF0731623.1"/>
    <property type="molecule type" value="Genomic_DNA"/>
</dbReference>
<gene>
    <name evidence="1" type="ORF">Ae201684_011242</name>
</gene>